<evidence type="ECO:0000313" key="2">
    <source>
        <dbReference type="Proteomes" id="UP001239994"/>
    </source>
</evidence>
<sequence>MQISRTCKPPERLGNPLITMNPQEWSAQLGRAAVHPKRADRKGRPFPLACCLSREWERSLCYTHRAPAARSGSLPSLGPVSPLACSGLAHAAVKKPPSVHHKHPELPTFSRGRDSPPCFFSLCFSLFPPLRSRSSCAQDQGHWLRAVCHRALTVDEVKQPNQTTHRAVERHSHVCMKERVWIVGAEAPSGPNVVTVSSWNVSSDAQKGECVCRRHVCLDCLGPSVWGEGSEPKVAEA</sequence>
<dbReference type="Proteomes" id="UP001239994">
    <property type="component" value="Unassembled WGS sequence"/>
</dbReference>
<protein>
    <submittedName>
        <fullName evidence="1">Uncharacterized protein</fullName>
    </submittedName>
</protein>
<dbReference type="AlphaFoldDB" id="A0AAD8ZCX5"/>
<gene>
    <name evidence="1" type="ORF">P4O66_009746</name>
</gene>
<organism evidence="1 2">
    <name type="scientific">Electrophorus voltai</name>
    <dbReference type="NCBI Taxonomy" id="2609070"/>
    <lineage>
        <taxon>Eukaryota</taxon>
        <taxon>Metazoa</taxon>
        <taxon>Chordata</taxon>
        <taxon>Craniata</taxon>
        <taxon>Vertebrata</taxon>
        <taxon>Euteleostomi</taxon>
        <taxon>Actinopterygii</taxon>
        <taxon>Neopterygii</taxon>
        <taxon>Teleostei</taxon>
        <taxon>Ostariophysi</taxon>
        <taxon>Gymnotiformes</taxon>
        <taxon>Gymnotoidei</taxon>
        <taxon>Gymnotidae</taxon>
        <taxon>Electrophorus</taxon>
    </lineage>
</organism>
<reference evidence="1" key="1">
    <citation type="submission" date="2023-03" db="EMBL/GenBank/DDBJ databases">
        <title>Electrophorus voltai genome.</title>
        <authorList>
            <person name="Bian C."/>
        </authorList>
    </citation>
    <scope>NUCLEOTIDE SEQUENCE</scope>
    <source>
        <strain evidence="1">CB-2022</strain>
        <tissue evidence="1">Muscle</tissue>
    </source>
</reference>
<dbReference type="EMBL" id="JAROKS010000015">
    <property type="protein sequence ID" value="KAK1796731.1"/>
    <property type="molecule type" value="Genomic_DNA"/>
</dbReference>
<proteinExistence type="predicted"/>
<name>A0AAD8ZCX5_9TELE</name>
<keyword evidence="2" id="KW-1185">Reference proteome</keyword>
<comment type="caution">
    <text evidence="1">The sequence shown here is derived from an EMBL/GenBank/DDBJ whole genome shotgun (WGS) entry which is preliminary data.</text>
</comment>
<evidence type="ECO:0000313" key="1">
    <source>
        <dbReference type="EMBL" id="KAK1796731.1"/>
    </source>
</evidence>
<feature type="non-terminal residue" evidence="1">
    <location>
        <position position="237"/>
    </location>
</feature>
<accession>A0AAD8ZCX5</accession>